<sequence length="74" mass="8467">MDGNRFTDDLHLVPADQYQPVTVTELLRRQGLVDAPRDQQARALRDWLNSRPMTPLVEYSVRRNGFGELLDDAG</sequence>
<proteinExistence type="predicted"/>
<dbReference type="OrthoDB" id="9994455at2"/>
<evidence type="ECO:0000313" key="2">
    <source>
        <dbReference type="Proteomes" id="UP000178953"/>
    </source>
</evidence>
<protein>
    <submittedName>
        <fullName evidence="1">Uncharacterized protein</fullName>
    </submittedName>
</protein>
<evidence type="ECO:0000313" key="1">
    <source>
        <dbReference type="EMBL" id="OFJ55306.1"/>
    </source>
</evidence>
<keyword evidence="2" id="KW-1185">Reference proteome</keyword>
<reference evidence="1 2" key="1">
    <citation type="submission" date="2016-09" db="EMBL/GenBank/DDBJ databases">
        <title>genome sequence of Mycobacterium sp. 739 SCH.</title>
        <authorList>
            <person name="Greninger A.L."/>
            <person name="Qin X."/>
            <person name="Jerome K."/>
            <person name="Vora S."/>
            <person name="Quinn K."/>
        </authorList>
    </citation>
    <scope>NUCLEOTIDE SEQUENCE [LARGE SCALE GENOMIC DNA]</scope>
    <source>
        <strain evidence="1 2">SCH</strain>
    </source>
</reference>
<organism evidence="1 2">
    <name type="scientific">Mycolicibacterium grossiae</name>
    <dbReference type="NCBI Taxonomy" id="1552759"/>
    <lineage>
        <taxon>Bacteria</taxon>
        <taxon>Bacillati</taxon>
        <taxon>Actinomycetota</taxon>
        <taxon>Actinomycetes</taxon>
        <taxon>Mycobacteriales</taxon>
        <taxon>Mycobacteriaceae</taxon>
        <taxon>Mycolicibacterium</taxon>
    </lineage>
</organism>
<dbReference type="EMBL" id="MCHX01000004">
    <property type="protein sequence ID" value="OFJ55306.1"/>
    <property type="molecule type" value="Genomic_DNA"/>
</dbReference>
<accession>A0A1E8QA44</accession>
<name>A0A1E8QA44_9MYCO</name>
<comment type="caution">
    <text evidence="1">The sequence shown here is derived from an EMBL/GenBank/DDBJ whole genome shotgun (WGS) entry which is preliminary data.</text>
</comment>
<dbReference type="Proteomes" id="UP000178953">
    <property type="component" value="Unassembled WGS sequence"/>
</dbReference>
<dbReference type="AlphaFoldDB" id="A0A1E8QA44"/>
<dbReference type="RefSeq" id="WP_070351538.1">
    <property type="nucleotide sequence ID" value="NZ_CP043474.1"/>
</dbReference>
<gene>
    <name evidence="1" type="ORF">BEL07_02530</name>
</gene>